<dbReference type="AlphaFoldDB" id="A0AAD1XU07"/>
<gene>
    <name evidence="2" type="ORF">ECRASSUSDP1_LOCUS20530</name>
</gene>
<accession>A0AAD1XU07</accession>
<keyword evidence="1" id="KW-0812">Transmembrane</keyword>
<proteinExistence type="predicted"/>
<evidence type="ECO:0000256" key="1">
    <source>
        <dbReference type="SAM" id="Phobius"/>
    </source>
</evidence>
<keyword evidence="1" id="KW-0472">Membrane</keyword>
<feature type="transmembrane region" description="Helical" evidence="1">
    <location>
        <begin position="197"/>
        <end position="223"/>
    </location>
</feature>
<keyword evidence="3" id="KW-1185">Reference proteome</keyword>
<comment type="caution">
    <text evidence="2">The sequence shown here is derived from an EMBL/GenBank/DDBJ whole genome shotgun (WGS) entry which is preliminary data.</text>
</comment>
<evidence type="ECO:0000313" key="2">
    <source>
        <dbReference type="EMBL" id="CAI2379121.1"/>
    </source>
</evidence>
<feature type="transmembrane region" description="Helical" evidence="1">
    <location>
        <begin position="56"/>
        <end position="78"/>
    </location>
</feature>
<sequence length="261" mass="29990">MHSRTQQHDWINPVYPNDPHAKIGGPVGGYKQQVDDRNEPPYELVIARDKKNSKNFWIKIIAWALIIVGIISLIFNLYQLIRTLTQIGKVPNGVYETNSSGFMKRKIDIVGFPEMLSKIIDVIASVLLIYQGYLTLKIAKEDHSSATKKMMKYIIYFAIAHLFLRLLQMVIVLIYAIPLTKNQNKESNEEQKLSLTTIIISIMGFSALCTCCCLLCYCGGIYACHRLYKKDQEEYESLERTIYSNINAPSMDYSHRHNQMV</sequence>
<dbReference type="Proteomes" id="UP001295684">
    <property type="component" value="Unassembled WGS sequence"/>
</dbReference>
<dbReference type="EMBL" id="CAMPGE010020942">
    <property type="protein sequence ID" value="CAI2379121.1"/>
    <property type="molecule type" value="Genomic_DNA"/>
</dbReference>
<feature type="transmembrane region" description="Helical" evidence="1">
    <location>
        <begin position="153"/>
        <end position="177"/>
    </location>
</feature>
<name>A0AAD1XU07_EUPCR</name>
<evidence type="ECO:0000313" key="3">
    <source>
        <dbReference type="Proteomes" id="UP001295684"/>
    </source>
</evidence>
<reference evidence="2" key="1">
    <citation type="submission" date="2023-07" db="EMBL/GenBank/DDBJ databases">
        <authorList>
            <consortium name="AG Swart"/>
            <person name="Singh M."/>
            <person name="Singh A."/>
            <person name="Seah K."/>
            <person name="Emmerich C."/>
        </authorList>
    </citation>
    <scope>NUCLEOTIDE SEQUENCE</scope>
    <source>
        <strain evidence="2">DP1</strain>
    </source>
</reference>
<protein>
    <submittedName>
        <fullName evidence="2">Uncharacterized protein</fullName>
    </submittedName>
</protein>
<organism evidence="2 3">
    <name type="scientific">Euplotes crassus</name>
    <dbReference type="NCBI Taxonomy" id="5936"/>
    <lineage>
        <taxon>Eukaryota</taxon>
        <taxon>Sar</taxon>
        <taxon>Alveolata</taxon>
        <taxon>Ciliophora</taxon>
        <taxon>Intramacronucleata</taxon>
        <taxon>Spirotrichea</taxon>
        <taxon>Hypotrichia</taxon>
        <taxon>Euplotida</taxon>
        <taxon>Euplotidae</taxon>
        <taxon>Moneuplotes</taxon>
    </lineage>
</organism>
<keyword evidence="1" id="KW-1133">Transmembrane helix</keyword>
<feature type="transmembrane region" description="Helical" evidence="1">
    <location>
        <begin position="115"/>
        <end position="133"/>
    </location>
</feature>